<protein>
    <recommendedName>
        <fullName evidence="3">Ankyrin repeat protein</fullName>
    </recommendedName>
</protein>
<keyword evidence="2" id="KW-1185">Reference proteome</keyword>
<evidence type="ECO:0000313" key="2">
    <source>
        <dbReference type="Proteomes" id="UP001610563"/>
    </source>
</evidence>
<gene>
    <name evidence="1" type="ORF">BJX66DRAFT_77621</name>
</gene>
<proteinExistence type="predicted"/>
<sequence>MNQQQRQIQDLIFRTSLIDITTTKILTVVDQQVVPTSSQALVQHTAQTTQVAPRTMPEPSLLRDLCDQQQLMNTWLRRKRRVPVSQIEQIARYCTCRRRPRFASSSGGYHKRRPFSGLSLSTYSLHEQSCPLYVDGEQASGVAGSYTFCNRFLGLSLQFMMTLTRGAGSFALSPVIRFQAVVASNSPAFDFIKSDKYRAYPKTGPDGRIELMKTTLLKMFRDGKAAPTDRLEDGSTILHALCLSSSVFRFVEDSDSCNELEGLVKALIDAGVPFHECTVSGRTAADALIRRAPDINAEGQSNPLVERLRCLEILLNSGAYLTSILTLSYYESWTYMSSMAARLLLTRNPHAFELHEIEIAVLSRSAESLRGCLMSQFGTGPDGALMTPVGYFQVLFLSLGWPEVLMILLESPLRYAGNKDDWIFFGGPVGHCFVVACQQREIECASILLEYIETIDLENLEAASRLGDIALLTQMISALVKSRRKLQQLAIEHLPHDVLCSLSLPSSTLLDTKAFDVYEALADHNIELEPLHFERGSVYGFASNDITIFERLYTAGFTDLNQCDGNSITSLMSLYYGGLSKDPYKLIKSADWLVFRGANLYQLSEEGYPSFFSLADAFGGNLGDWYRYHGKKSGQDLRSLMLEQHPDILEFLCLQITDDSCDGCSYACSNRGCCSSYQQILRGFFRDVEDDGTWPHRDSSTTAFAAMIDALHYAAPGQVSEDQGRDIALQTIQYLTFDPLDITHTCHKNTEFFDSFGFEVEQLDDEEIQEIREEQATLIGQLDELVSEFITKYDELGHGLHDFLEEYLKPRLDEIFDSDSEEKEEVDPDYEQRVRELGVNLR</sequence>
<accession>A0ABR4FNF3</accession>
<reference evidence="1 2" key="1">
    <citation type="submission" date="2024-07" db="EMBL/GenBank/DDBJ databases">
        <title>Section-level genome sequencing and comparative genomics of Aspergillus sections Usti and Cavernicolus.</title>
        <authorList>
            <consortium name="Lawrence Berkeley National Laboratory"/>
            <person name="Nybo J.L."/>
            <person name="Vesth T.C."/>
            <person name="Theobald S."/>
            <person name="Frisvad J.C."/>
            <person name="Larsen T.O."/>
            <person name="Kjaerboelling I."/>
            <person name="Rothschild-Mancinelli K."/>
            <person name="Lyhne E.K."/>
            <person name="Kogle M.E."/>
            <person name="Barry K."/>
            <person name="Clum A."/>
            <person name="Na H."/>
            <person name="Ledsgaard L."/>
            <person name="Lin J."/>
            <person name="Lipzen A."/>
            <person name="Kuo A."/>
            <person name="Riley R."/>
            <person name="Mondo S."/>
            <person name="Labutti K."/>
            <person name="Haridas S."/>
            <person name="Pangalinan J."/>
            <person name="Salamov A.A."/>
            <person name="Simmons B.A."/>
            <person name="Magnuson J.K."/>
            <person name="Chen J."/>
            <person name="Drula E."/>
            <person name="Henrissat B."/>
            <person name="Wiebenga A."/>
            <person name="Lubbers R.J."/>
            <person name="Gomes A.C."/>
            <person name="Makela M.R."/>
            <person name="Stajich J."/>
            <person name="Grigoriev I.V."/>
            <person name="Mortensen U.H."/>
            <person name="De Vries R.P."/>
            <person name="Baker S.E."/>
            <person name="Andersen M.R."/>
        </authorList>
    </citation>
    <scope>NUCLEOTIDE SEQUENCE [LARGE SCALE GENOMIC DNA]</scope>
    <source>
        <strain evidence="1 2">CBS 209.92</strain>
    </source>
</reference>
<name>A0ABR4FNF3_9EURO</name>
<evidence type="ECO:0000313" key="1">
    <source>
        <dbReference type="EMBL" id="KAL2784770.1"/>
    </source>
</evidence>
<evidence type="ECO:0008006" key="3">
    <source>
        <dbReference type="Google" id="ProtNLM"/>
    </source>
</evidence>
<organism evidence="1 2">
    <name type="scientific">Aspergillus keveii</name>
    <dbReference type="NCBI Taxonomy" id="714993"/>
    <lineage>
        <taxon>Eukaryota</taxon>
        <taxon>Fungi</taxon>
        <taxon>Dikarya</taxon>
        <taxon>Ascomycota</taxon>
        <taxon>Pezizomycotina</taxon>
        <taxon>Eurotiomycetes</taxon>
        <taxon>Eurotiomycetidae</taxon>
        <taxon>Eurotiales</taxon>
        <taxon>Aspergillaceae</taxon>
        <taxon>Aspergillus</taxon>
        <taxon>Aspergillus subgen. Nidulantes</taxon>
    </lineage>
</organism>
<dbReference type="Proteomes" id="UP001610563">
    <property type="component" value="Unassembled WGS sequence"/>
</dbReference>
<comment type="caution">
    <text evidence="1">The sequence shown here is derived from an EMBL/GenBank/DDBJ whole genome shotgun (WGS) entry which is preliminary data.</text>
</comment>
<dbReference type="EMBL" id="JBFTWV010000167">
    <property type="protein sequence ID" value="KAL2784770.1"/>
    <property type="molecule type" value="Genomic_DNA"/>
</dbReference>